<sequence length="709" mass="81192">MKKRRVVECNEDDYISKLPNSILCNILSSLKVREGVRTSTLSSIWEHIYANPTNLVLDGDNILKKDHLASNAWRYQSAEQRFEFNRDRTLAFVKNVNKYLSNVEHVEKIYRLSVCFTFGNGSTDLDEWIRFALKKKVEEIDLCLSEEENHLTAPNDASLHVFPCDIVGNNEGASEGASGFKSFLKCLRLAHCVLAPHMSYNHGFSTLTTLDLFRVDLKSEVHLQFLLSSCSNVEWLGLCECYNMETLRIEDPFCEKLKYLNVSLCQQLKKLVLHSNSLESLEYKGREVEFVFDAPRLTTFYSPVSDTAACHKKLWPILKLPTVLPQMETLILQCSCFMGEVMKNRLPALTFPWLRHLEVIKVATVRQDLGWVAIILKTCPVLRTLELHLRTYCCIDDEVSESEWPEEFSHEHLKEVVITGVRGHSSEIEIAIYLLRIASALEKMTIDPSAKVYLGKGKWGHEDILEDWRNKGREKVHKHLNQEANSSAVELLIKNSLVGSNEMNLIHSWYFVLVAPKSSPKHFTQMETLILQCSCFMGEVMKNRLPALTFPWLRHLEVIKVATVRQDLGWVAIILKTCPVLRTLELHLRTYCCIDDEVSESEWPEEFSHEHLKEVVITGVRGHSSEIEIAIYLLRIASALEKMTIDPSAKVYLGKGKWGHEDILEDWRNKGREKVHKHLNQEANSSAVELLINGKVQNHNAGAGVQQKR</sequence>
<gene>
    <name evidence="2" type="ORF">DEO72_LG2g3077</name>
    <name evidence="3" type="ORF">DEO72_LG5g563</name>
</gene>
<dbReference type="InterPro" id="IPR036047">
    <property type="entry name" value="F-box-like_dom_sf"/>
</dbReference>
<dbReference type="Pfam" id="PF23622">
    <property type="entry name" value="LRR_At1g61320_AtMIF1"/>
    <property type="match status" value="2"/>
</dbReference>
<evidence type="ECO:0000313" key="2">
    <source>
        <dbReference type="EMBL" id="QCD82737.1"/>
    </source>
</evidence>
<dbReference type="InterPro" id="IPR032675">
    <property type="entry name" value="LRR_dom_sf"/>
</dbReference>
<feature type="domain" description="At1g61320/AtMIF1 LRR" evidence="1">
    <location>
        <begin position="489"/>
        <end position="650"/>
    </location>
</feature>
<dbReference type="InterPro" id="IPR053772">
    <property type="entry name" value="At1g61320/At1g61330-like"/>
</dbReference>
<evidence type="ECO:0000313" key="3">
    <source>
        <dbReference type="EMBL" id="QCD92498.1"/>
    </source>
</evidence>
<organism evidence="2 4">
    <name type="scientific">Vigna unguiculata</name>
    <name type="common">Cowpea</name>
    <dbReference type="NCBI Taxonomy" id="3917"/>
    <lineage>
        <taxon>Eukaryota</taxon>
        <taxon>Viridiplantae</taxon>
        <taxon>Streptophyta</taxon>
        <taxon>Embryophyta</taxon>
        <taxon>Tracheophyta</taxon>
        <taxon>Spermatophyta</taxon>
        <taxon>Magnoliopsida</taxon>
        <taxon>eudicotyledons</taxon>
        <taxon>Gunneridae</taxon>
        <taxon>Pentapetalae</taxon>
        <taxon>rosids</taxon>
        <taxon>fabids</taxon>
        <taxon>Fabales</taxon>
        <taxon>Fabaceae</taxon>
        <taxon>Papilionoideae</taxon>
        <taxon>50 kb inversion clade</taxon>
        <taxon>NPAAA clade</taxon>
        <taxon>indigoferoid/millettioid clade</taxon>
        <taxon>Phaseoleae</taxon>
        <taxon>Vigna</taxon>
    </lineage>
</organism>
<dbReference type="SUPFAM" id="SSF52047">
    <property type="entry name" value="RNI-like"/>
    <property type="match status" value="1"/>
</dbReference>
<dbReference type="SUPFAM" id="SSF81383">
    <property type="entry name" value="F-box domain"/>
    <property type="match status" value="1"/>
</dbReference>
<dbReference type="PANTHER" id="PTHR34145:SF28">
    <property type="entry name" value="F-BOX DOMAIN-CONTAINING PROTEIN"/>
    <property type="match status" value="1"/>
</dbReference>
<accession>A0A4D6L2I0</accession>
<dbReference type="Proteomes" id="UP000501690">
    <property type="component" value="Linkage Group LG5"/>
</dbReference>
<feature type="domain" description="At1g61320/AtMIF1 LRR" evidence="1">
    <location>
        <begin position="122"/>
        <end position="450"/>
    </location>
</feature>
<dbReference type="InterPro" id="IPR055357">
    <property type="entry name" value="LRR_At1g61320_AtMIF1"/>
</dbReference>
<dbReference type="Gene3D" id="3.80.10.10">
    <property type="entry name" value="Ribonuclease Inhibitor"/>
    <property type="match status" value="1"/>
</dbReference>
<dbReference type="EMBL" id="CP039349">
    <property type="protein sequence ID" value="QCD92498.1"/>
    <property type="molecule type" value="Genomic_DNA"/>
</dbReference>
<name>A0A4D6L2I0_VIGUN</name>
<evidence type="ECO:0000259" key="1">
    <source>
        <dbReference type="Pfam" id="PF23622"/>
    </source>
</evidence>
<dbReference type="PANTHER" id="PTHR34145">
    <property type="entry name" value="OS02G0105600 PROTEIN"/>
    <property type="match status" value="1"/>
</dbReference>
<keyword evidence="4" id="KW-1185">Reference proteome</keyword>
<reference evidence="2 4" key="1">
    <citation type="submission" date="2019-04" db="EMBL/GenBank/DDBJ databases">
        <title>An improved genome assembly and genetic linkage map for asparagus bean, Vigna unguiculata ssp. sesquipedialis.</title>
        <authorList>
            <person name="Xia Q."/>
            <person name="Zhang R."/>
            <person name="Dong Y."/>
        </authorList>
    </citation>
    <scope>NUCLEOTIDE SEQUENCE [LARGE SCALE GENOMIC DNA]</scope>
    <source>
        <tissue evidence="2">Leaf</tissue>
    </source>
</reference>
<dbReference type="Proteomes" id="UP000501690">
    <property type="component" value="Linkage Group LG2"/>
</dbReference>
<dbReference type="AlphaFoldDB" id="A0A4D6L2I0"/>
<evidence type="ECO:0000313" key="4">
    <source>
        <dbReference type="Proteomes" id="UP000501690"/>
    </source>
</evidence>
<proteinExistence type="predicted"/>
<protein>
    <recommendedName>
        <fullName evidence="1">At1g61320/AtMIF1 LRR domain-containing protein</fullName>
    </recommendedName>
</protein>
<dbReference type="EMBL" id="CP039346">
    <property type="protein sequence ID" value="QCD82737.1"/>
    <property type="molecule type" value="Genomic_DNA"/>
</dbReference>